<dbReference type="InterPro" id="IPR017918">
    <property type="entry name" value="N-reg_PII_CS"/>
</dbReference>
<dbReference type="PANTHER" id="PTHR30115:SF11">
    <property type="entry name" value="NITROGEN REGULATORY PROTEIN P-II HOMOLOG"/>
    <property type="match status" value="1"/>
</dbReference>
<dbReference type="PANTHER" id="PTHR30115">
    <property type="entry name" value="NITROGEN REGULATORY PROTEIN P-II"/>
    <property type="match status" value="1"/>
</dbReference>
<reference evidence="3" key="2">
    <citation type="submission" date="2018-04" db="EMBL/GenBank/DDBJ databases">
        <authorList>
            <person name="Go L.Y."/>
            <person name="Mitchell J.A."/>
        </authorList>
    </citation>
    <scope>NUCLEOTIDE SEQUENCE</scope>
    <source>
        <strain evidence="3">BSAS1 3</strain>
    </source>
</reference>
<dbReference type="STRING" id="2756.BFR44_08300"/>
<dbReference type="EMBL" id="CP023483">
    <property type="protein sequence ID" value="ATF26513.1"/>
    <property type="molecule type" value="Genomic_DNA"/>
</dbReference>
<dbReference type="AlphaFoldDB" id="A0A1D2LXF0"/>
<dbReference type="Proteomes" id="UP000270190">
    <property type="component" value="Unassembled WGS sequence"/>
</dbReference>
<dbReference type="GO" id="GO:0005829">
    <property type="term" value="C:cytosol"/>
    <property type="evidence" value="ECO:0007669"/>
    <property type="project" value="TreeGrafter"/>
</dbReference>
<accession>A0A1D2LXF0</accession>
<dbReference type="GO" id="GO:0030234">
    <property type="term" value="F:enzyme regulator activity"/>
    <property type="evidence" value="ECO:0007669"/>
    <property type="project" value="InterPro"/>
</dbReference>
<dbReference type="RefSeq" id="WP_029090603.1">
    <property type="nucleotide sequence ID" value="NZ_CBCPHX010000002.1"/>
</dbReference>
<dbReference type="GO" id="GO:0006808">
    <property type="term" value="P:regulation of nitrogen utilization"/>
    <property type="evidence" value="ECO:0007669"/>
    <property type="project" value="InterPro"/>
</dbReference>
<evidence type="ECO:0000313" key="4">
    <source>
        <dbReference type="Proteomes" id="UP000243591"/>
    </source>
</evidence>
<dbReference type="PROSITE" id="PS00638">
    <property type="entry name" value="PII_GLNB_CTER"/>
    <property type="match status" value="1"/>
</dbReference>
<comment type="similarity">
    <text evidence="1">Belongs to the P(II) protein family.</text>
</comment>
<sequence length="118" mass="12991">MVEETGIFKVEIITRDGKFYELQKALKEVGITGITVTNALGTGLQKGELELYRGVKHDSSVFERIKIEIVVHDVPVDTVIDVTKHVLGTGQPGDGKIFVYPIVRVVDIRTGNEGRDAL</sequence>
<evidence type="ECO:0000313" key="5">
    <source>
        <dbReference type="Proteomes" id="UP000270190"/>
    </source>
</evidence>
<evidence type="ECO:0000313" key="3">
    <source>
        <dbReference type="EMBL" id="SPP26048.1"/>
    </source>
</evidence>
<evidence type="ECO:0000256" key="1">
    <source>
        <dbReference type="RuleBase" id="RU003936"/>
    </source>
</evidence>
<dbReference type="KEGG" id="bths:CNY62_09000"/>
<dbReference type="InterPro" id="IPR015867">
    <property type="entry name" value="N-reg_PII/ATP_PRibTrfase_C"/>
</dbReference>
<reference evidence="2 4" key="1">
    <citation type="submission" date="2017-09" db="EMBL/GenBank/DDBJ databases">
        <title>Complete Genome Sequences of Two Strains of the Meat Spoilage Bacterium Brochothrix thermosphacta Isolated from Ground Chicken.</title>
        <authorList>
            <person name="Paoli G.C."/>
            <person name="Wijey C."/>
            <person name="Chen C.-Y."/>
            <person name="Nguyen L."/>
            <person name="Yan X."/>
            <person name="Irwin P.L."/>
        </authorList>
    </citation>
    <scope>NUCLEOTIDE SEQUENCE [LARGE SCALE GENOMIC DNA]</scope>
    <source>
        <strain evidence="2 4">BI</strain>
    </source>
</reference>
<protein>
    <submittedName>
        <fullName evidence="3">Nitrogen-regulated PII-like regulator protein</fullName>
    </submittedName>
    <submittedName>
        <fullName evidence="2">P-II family nitrogen regulator</fullName>
    </submittedName>
</protein>
<name>A0A1D2LXF0_BROTH</name>
<dbReference type="Pfam" id="PF00543">
    <property type="entry name" value="P-II"/>
    <property type="match status" value="1"/>
</dbReference>
<dbReference type="InterPro" id="IPR002187">
    <property type="entry name" value="N-reg_PII"/>
</dbReference>
<dbReference type="SMART" id="SM00938">
    <property type="entry name" value="P-II"/>
    <property type="match status" value="1"/>
</dbReference>
<gene>
    <name evidence="3" type="primary">glnK</name>
    <name evidence="3" type="ORF">BTBSAS_10244</name>
    <name evidence="2" type="ORF">CNY62_09000</name>
</gene>
<dbReference type="PROSITE" id="PS51343">
    <property type="entry name" value="PII_GLNB_DOM"/>
    <property type="match status" value="1"/>
</dbReference>
<dbReference type="EMBL" id="OUNC01000001">
    <property type="protein sequence ID" value="SPP26048.1"/>
    <property type="molecule type" value="Genomic_DNA"/>
</dbReference>
<dbReference type="InterPro" id="IPR011322">
    <property type="entry name" value="N-reg_PII-like_a/b"/>
</dbReference>
<evidence type="ECO:0000313" key="2">
    <source>
        <dbReference type="EMBL" id="ATF26513.1"/>
    </source>
</evidence>
<dbReference type="OrthoDB" id="9802729at2"/>
<keyword evidence="4" id="KW-1185">Reference proteome</keyword>
<organism evidence="2 4">
    <name type="scientific">Brochothrix thermosphacta</name>
    <name type="common">Microbacterium thermosphactum</name>
    <dbReference type="NCBI Taxonomy" id="2756"/>
    <lineage>
        <taxon>Bacteria</taxon>
        <taxon>Bacillati</taxon>
        <taxon>Bacillota</taxon>
        <taxon>Bacilli</taxon>
        <taxon>Bacillales</taxon>
        <taxon>Listeriaceae</taxon>
        <taxon>Brochothrix</taxon>
    </lineage>
</organism>
<reference evidence="5" key="3">
    <citation type="submission" date="2018-04" db="EMBL/GenBank/DDBJ databases">
        <authorList>
            <person name="Illikoud N."/>
        </authorList>
    </citation>
    <scope>NUCLEOTIDE SEQUENCE [LARGE SCALE GENOMIC DNA]</scope>
</reference>
<dbReference type="PRINTS" id="PR00340">
    <property type="entry name" value="PIIGLNB"/>
</dbReference>
<dbReference type="Proteomes" id="UP000243591">
    <property type="component" value="Chromosome"/>
</dbReference>
<dbReference type="GO" id="GO:0005524">
    <property type="term" value="F:ATP binding"/>
    <property type="evidence" value="ECO:0007669"/>
    <property type="project" value="TreeGrafter"/>
</dbReference>
<dbReference type="SUPFAM" id="SSF54913">
    <property type="entry name" value="GlnB-like"/>
    <property type="match status" value="1"/>
</dbReference>
<proteinExistence type="inferred from homology"/>
<dbReference type="GeneID" id="66536767"/>
<dbReference type="Gene3D" id="3.30.70.120">
    <property type="match status" value="1"/>
</dbReference>